<keyword evidence="6" id="KW-1185">Reference proteome</keyword>
<dbReference type="Pfam" id="PF00023">
    <property type="entry name" value="Ank"/>
    <property type="match status" value="1"/>
</dbReference>
<dbReference type="PANTHER" id="PTHR10039">
    <property type="entry name" value="AMELOGENIN"/>
    <property type="match status" value="1"/>
</dbReference>
<gene>
    <name evidence="5" type="ORF">CDV31_013181</name>
</gene>
<evidence type="ECO:0000256" key="1">
    <source>
        <dbReference type="ARBA" id="ARBA00022737"/>
    </source>
</evidence>
<evidence type="ECO:0000313" key="6">
    <source>
        <dbReference type="Proteomes" id="UP000288429"/>
    </source>
</evidence>
<accession>A0A428T500</accession>
<dbReference type="SMART" id="SM00248">
    <property type="entry name" value="ANK"/>
    <property type="match status" value="8"/>
</dbReference>
<evidence type="ECO:0000259" key="3">
    <source>
        <dbReference type="Pfam" id="PF24809"/>
    </source>
</evidence>
<dbReference type="Proteomes" id="UP000288429">
    <property type="component" value="Unassembled WGS sequence"/>
</dbReference>
<dbReference type="PROSITE" id="PS50088">
    <property type="entry name" value="ANK_REPEAT"/>
    <property type="match status" value="1"/>
</dbReference>
<proteinExistence type="predicted"/>
<dbReference type="InterPro" id="IPR056884">
    <property type="entry name" value="NPHP3-like_N"/>
</dbReference>
<dbReference type="Pfam" id="PF12796">
    <property type="entry name" value="Ank_2"/>
    <property type="match status" value="1"/>
</dbReference>
<dbReference type="Pfam" id="PF24883">
    <property type="entry name" value="NPHP3_N"/>
    <property type="match status" value="1"/>
</dbReference>
<dbReference type="Gene3D" id="1.25.40.20">
    <property type="entry name" value="Ankyrin repeat-containing domain"/>
    <property type="match status" value="2"/>
</dbReference>
<evidence type="ECO:0000256" key="2">
    <source>
        <dbReference type="PROSITE-ProRule" id="PRU00023"/>
    </source>
</evidence>
<feature type="repeat" description="ANK" evidence="2">
    <location>
        <begin position="695"/>
        <end position="727"/>
    </location>
</feature>
<dbReference type="InterPro" id="IPR036770">
    <property type="entry name" value="Ankyrin_rpt-contain_sf"/>
</dbReference>
<name>A0A428T500_9HYPO</name>
<dbReference type="InterPro" id="IPR056125">
    <property type="entry name" value="DUF7708"/>
</dbReference>
<comment type="caution">
    <text evidence="5">The sequence shown here is derived from an EMBL/GenBank/DDBJ whole genome shotgun (WGS) entry which is preliminary data.</text>
</comment>
<sequence>MARPKLVNPPKSKDDAPSFSVVACPETQAEQQSKSSLWDEAMEKLSKDDKAWINGNSQQFLDSSGPGIRGIIALVDEKRQECEAKRWTTVKVFKTTISLSDLASNSITWLNKFKEVGDTIVQYDPGHAALPWAATRFILQSAISYQEHMAFSLISIEKTTRIVHRCQIYELLYNCATLDAQVVGGLEKALVDLYASLLHVLARVGKFLCKDTANRSLYAVFRPTEGTDLLSELEKLENEVIKEASVCESKRSAESDSKSQELVQKLQSLLKLEEPVLRIDENVQKVLEKMEMNELIQILDWISPLEYNQPHQRVKEARTKGTCNWIVEQPKFYEWQSESSSITFWLHGFAGTGKTFITSRVIDLVAETLQSKRNHEGFAYFYCNQTEPTRRQALLVLRSFIRQLSSPKSMSGHLDPKLKQLYIDSRLNGAGWTLDLCKEILVHLFNLYPHTTIILDALDECETEERRLLLNIFDWASKSSSRPVKIFISSRPEADIRQRLVHLSNLEISAKNNGHDIADFIKQSSENEGLWNIALAGNPVLKEEIVQTLIEKSDGKFQWARLQIDQLRVIDHVKDLRARLGKLPKDLKSSYDEIYQRILDRPEYSRVRTLRALKWVMVAPFPLSTEQLLDAIRVDPYAEEIDEPGEVTEEQLIGWCANLLFLDKTQNYNVPTPAVWRPCHLSVVEYLEEQFAIPTAHIPLVAAANNGNTHMVEFLLERGAQVDLLLQGGRFGSALAAARSTSMCQLFIDRGADVNLQLHAGAYGSALASVAFYGSQAKATLLINNGADVNLPLSHGNYGNALTAASYMQQLDMGRLLVKYGADANQLPPAGIYGSALIAACHSFDASPAMIEFLIENGAEVNAIPKAGRYGSALASVIRNEFLRVERHSRIDLLIEHGADINLVLPTGLYGSALISAASTDFAVFMHLIEKGADIHLYTPHGCYGSLLIAAMQSHSTKLVEFLLDQGVEVDQIPDGEDVVFGTALIAGAYWGFTSGVQMLLDAGAQANLRTEVGRFGNTLAAARADLTDEEGVFKNTPWYDDEDRDEWKSEVEELLLKYGATE</sequence>
<dbReference type="SUPFAM" id="SSF52540">
    <property type="entry name" value="P-loop containing nucleoside triphosphate hydrolases"/>
    <property type="match status" value="1"/>
</dbReference>
<feature type="domain" description="Nephrocystin 3-like N-terminal" evidence="4">
    <location>
        <begin position="321"/>
        <end position="491"/>
    </location>
</feature>
<dbReference type="EMBL" id="NIZV01000262">
    <property type="protein sequence ID" value="RSL97113.1"/>
    <property type="molecule type" value="Genomic_DNA"/>
</dbReference>
<dbReference type="SUPFAM" id="SSF48403">
    <property type="entry name" value="Ankyrin repeat"/>
    <property type="match status" value="1"/>
</dbReference>
<dbReference type="PROSITE" id="PS50297">
    <property type="entry name" value="ANK_REP_REGION"/>
    <property type="match status" value="1"/>
</dbReference>
<evidence type="ECO:0000313" key="5">
    <source>
        <dbReference type="EMBL" id="RSL97113.1"/>
    </source>
</evidence>
<feature type="domain" description="DUF7708" evidence="3">
    <location>
        <begin position="110"/>
        <end position="247"/>
    </location>
</feature>
<dbReference type="InterPro" id="IPR002110">
    <property type="entry name" value="Ankyrin_rpt"/>
</dbReference>
<organism evidence="5 6">
    <name type="scientific">Fusarium ambrosium</name>
    <dbReference type="NCBI Taxonomy" id="131363"/>
    <lineage>
        <taxon>Eukaryota</taxon>
        <taxon>Fungi</taxon>
        <taxon>Dikarya</taxon>
        <taxon>Ascomycota</taxon>
        <taxon>Pezizomycotina</taxon>
        <taxon>Sordariomycetes</taxon>
        <taxon>Hypocreomycetidae</taxon>
        <taxon>Hypocreales</taxon>
        <taxon>Nectriaceae</taxon>
        <taxon>Fusarium</taxon>
        <taxon>Fusarium solani species complex</taxon>
    </lineage>
</organism>
<dbReference type="InterPro" id="IPR027417">
    <property type="entry name" value="P-loop_NTPase"/>
</dbReference>
<dbReference type="AlphaFoldDB" id="A0A428T500"/>
<keyword evidence="2" id="KW-0040">ANK repeat</keyword>
<dbReference type="Gene3D" id="3.40.50.300">
    <property type="entry name" value="P-loop containing nucleotide triphosphate hydrolases"/>
    <property type="match status" value="1"/>
</dbReference>
<protein>
    <submittedName>
        <fullName evidence="5">Uncharacterized protein</fullName>
    </submittedName>
</protein>
<reference evidence="5 6" key="1">
    <citation type="submission" date="2017-06" db="EMBL/GenBank/DDBJ databases">
        <title>Cmopartive genomic analysis of Ambrosia Fusariam Clade fungi.</title>
        <authorList>
            <person name="Stajich J.E."/>
            <person name="Carrillo J."/>
            <person name="Kijimoto T."/>
            <person name="Eskalen A."/>
            <person name="O'Donnell K."/>
            <person name="Kasson M."/>
        </authorList>
    </citation>
    <scope>NUCLEOTIDE SEQUENCE [LARGE SCALE GENOMIC DNA]</scope>
    <source>
        <strain evidence="5 6">NRRL 20438</strain>
    </source>
</reference>
<keyword evidence="1" id="KW-0677">Repeat</keyword>
<evidence type="ECO:0000259" key="4">
    <source>
        <dbReference type="Pfam" id="PF24883"/>
    </source>
</evidence>
<dbReference type="Pfam" id="PF24809">
    <property type="entry name" value="DUF7708"/>
    <property type="match status" value="1"/>
</dbReference>
<dbReference type="PANTHER" id="PTHR10039:SF16">
    <property type="entry name" value="GPI INOSITOL-DEACYLASE"/>
    <property type="match status" value="1"/>
</dbReference>